<dbReference type="GO" id="GO:0003677">
    <property type="term" value="F:DNA binding"/>
    <property type="evidence" value="ECO:0007669"/>
    <property type="project" value="UniProtKB-KW"/>
</dbReference>
<evidence type="ECO:0000313" key="3">
    <source>
        <dbReference type="Proteomes" id="UP000245695"/>
    </source>
</evidence>
<organism evidence="2 3">
    <name type="scientific">Romboutsia hominis</name>
    <dbReference type="NCBI Taxonomy" id="1507512"/>
    <lineage>
        <taxon>Bacteria</taxon>
        <taxon>Bacillati</taxon>
        <taxon>Bacillota</taxon>
        <taxon>Clostridia</taxon>
        <taxon>Peptostreptococcales</taxon>
        <taxon>Peptostreptococcaceae</taxon>
        <taxon>Romboutsia</taxon>
    </lineage>
</organism>
<reference evidence="2 3" key="1">
    <citation type="submission" date="2014-09" db="EMBL/GenBank/DDBJ databases">
        <authorList>
            <person name="Hornung B.V."/>
        </authorList>
    </citation>
    <scope>NUCLEOTIDE SEQUENCE [LARGE SCALE GENOMIC DNA]</scope>
    <source>
        <strain evidence="2 3">FRIFI</strain>
    </source>
</reference>
<dbReference type="AlphaFoldDB" id="A0A2P2BRE5"/>
<dbReference type="KEGG" id="rhom:FRIFI_1337"/>
<evidence type="ECO:0000259" key="1">
    <source>
        <dbReference type="Pfam" id="PF14657"/>
    </source>
</evidence>
<dbReference type="Pfam" id="PF14657">
    <property type="entry name" value="Arm-DNA-bind_4"/>
    <property type="match status" value="1"/>
</dbReference>
<dbReference type="Proteomes" id="UP000245695">
    <property type="component" value="Chromosome 1"/>
</dbReference>
<dbReference type="EMBL" id="LN650648">
    <property type="protein sequence ID" value="CEI72872.1"/>
    <property type="molecule type" value="Genomic_DNA"/>
</dbReference>
<gene>
    <name evidence="2" type="ORF">FRIFI_1337</name>
</gene>
<evidence type="ECO:0000313" key="2">
    <source>
        <dbReference type="EMBL" id="CEI72872.1"/>
    </source>
</evidence>
<dbReference type="InterPro" id="IPR028259">
    <property type="entry name" value="AP2-like_int_N"/>
</dbReference>
<proteinExistence type="predicted"/>
<sequence>MSFAFIRKRSKNYIVYLEYKDVESGKKIQKNMGSFDKKRDASKKLIELKESILNDELATPNSIKFGNFCWIF</sequence>
<accession>A0A2P2BRE5</accession>
<feature type="domain" description="AP2-like integrase N-terminal" evidence="1">
    <location>
        <begin position="13"/>
        <end position="54"/>
    </location>
</feature>
<keyword evidence="2" id="KW-0238">DNA-binding</keyword>
<name>A0A2P2BRE5_9FIRM</name>
<protein>
    <submittedName>
        <fullName evidence="2">AP2-like DNA-binding integrase domain</fullName>
    </submittedName>
</protein>
<keyword evidence="3" id="KW-1185">Reference proteome</keyword>